<protein>
    <submittedName>
        <fullName evidence="10">SCRB2 protein</fullName>
    </submittedName>
</protein>
<keyword evidence="7" id="KW-0479">Metal-binding</keyword>
<dbReference type="PANTHER" id="PTHR11923">
    <property type="entry name" value="SCAVENGER RECEPTOR CLASS B TYPE-1 SR-B1"/>
    <property type="match status" value="1"/>
</dbReference>
<dbReference type="InterPro" id="IPR005429">
    <property type="entry name" value="LimpII"/>
</dbReference>
<comment type="subcellular location">
    <subcellularLocation>
        <location evidence="1">Membrane</location>
    </subcellularLocation>
</comment>
<evidence type="ECO:0000313" key="11">
    <source>
        <dbReference type="Proteomes" id="UP000886611"/>
    </source>
</evidence>
<dbReference type="GO" id="GO:0006622">
    <property type="term" value="P:protein targeting to lysosome"/>
    <property type="evidence" value="ECO:0007669"/>
    <property type="project" value="TreeGrafter"/>
</dbReference>
<dbReference type="Pfam" id="PF01130">
    <property type="entry name" value="CD36"/>
    <property type="match status" value="1"/>
</dbReference>
<dbReference type="PRINTS" id="PR01609">
    <property type="entry name" value="CD36FAMILY"/>
</dbReference>
<dbReference type="PROSITE" id="PS50158">
    <property type="entry name" value="ZF_CCHC"/>
    <property type="match status" value="1"/>
</dbReference>
<dbReference type="PRINTS" id="PR01611">
    <property type="entry name" value="LIMPII"/>
</dbReference>
<keyword evidence="3" id="KW-0812">Transmembrane</keyword>
<evidence type="ECO:0000256" key="2">
    <source>
        <dbReference type="ARBA" id="ARBA00010532"/>
    </source>
</evidence>
<evidence type="ECO:0000256" key="3">
    <source>
        <dbReference type="ARBA" id="ARBA00022692"/>
    </source>
</evidence>
<evidence type="ECO:0000256" key="5">
    <source>
        <dbReference type="ARBA" id="ARBA00023136"/>
    </source>
</evidence>
<keyword evidence="7" id="KW-0863">Zinc-finger</keyword>
<keyword evidence="7" id="KW-0862">Zinc</keyword>
<dbReference type="InterPro" id="IPR002159">
    <property type="entry name" value="CD36_fam"/>
</dbReference>
<evidence type="ECO:0000256" key="6">
    <source>
        <dbReference type="ARBA" id="ARBA00023180"/>
    </source>
</evidence>
<dbReference type="Proteomes" id="UP000886611">
    <property type="component" value="Unassembled WGS sequence"/>
</dbReference>
<evidence type="ECO:0000259" key="9">
    <source>
        <dbReference type="PROSITE" id="PS50158"/>
    </source>
</evidence>
<sequence length="407" mass="45178">MPTLAEKGAEMTLTEFPRCFWSRRGKQPEGQRRCYNCPWPGHEWRHCPRGDRRYTVSPRFAGGQGQRSQGPADASSWRRTSLTGLERSAPEVVAKRGGIVEDCRLHTPVLTPMPPGGALPTAGSCPDFQQGITDLVVFIHSPAGYLGGRWESLEYRPRVNVTFLENGTKVAALSPKTFVFQPDMSAGDPEIDQVTTVNIPAVTVMELTKSSFTSLVIFFMMNVYGVEVFATHTVHELLWGFKDPLLSKLHYVKPEVDEYFGLMYKKNGTSDGDFVFKSGEDDYKDFGKIFTWNGQSTLKWWSSNESNMINGTDGSTFHPLISKDELLYIFAADLCRSYINSKTAHMHDGKDAVGGHFMGEEPEVEECWEGTVGKDGIDDIRNNGGGRAEVTCCGKNEAYGGGASFFL</sequence>
<dbReference type="GO" id="GO:0006898">
    <property type="term" value="P:receptor-mediated endocytosis"/>
    <property type="evidence" value="ECO:0007669"/>
    <property type="project" value="TreeGrafter"/>
</dbReference>
<dbReference type="GO" id="GO:0008270">
    <property type="term" value="F:zinc ion binding"/>
    <property type="evidence" value="ECO:0007669"/>
    <property type="project" value="UniProtKB-KW"/>
</dbReference>
<dbReference type="InterPro" id="IPR001878">
    <property type="entry name" value="Znf_CCHC"/>
</dbReference>
<dbReference type="GO" id="GO:0005044">
    <property type="term" value="F:scavenger receptor activity"/>
    <property type="evidence" value="ECO:0007669"/>
    <property type="project" value="InterPro"/>
</dbReference>
<keyword evidence="11" id="KW-1185">Reference proteome</keyword>
<dbReference type="AlphaFoldDB" id="A0A8X7XCZ2"/>
<feature type="domain" description="CCHC-type" evidence="9">
    <location>
        <begin position="32"/>
        <end position="49"/>
    </location>
</feature>
<name>A0A8X7XCZ2_POLSE</name>
<feature type="non-terminal residue" evidence="10">
    <location>
        <position position="407"/>
    </location>
</feature>
<comment type="caution">
    <text evidence="10">The sequence shown here is derived from an EMBL/GenBank/DDBJ whole genome shotgun (WGS) entry which is preliminary data.</text>
</comment>
<feature type="region of interest" description="Disordered" evidence="8">
    <location>
        <begin position="55"/>
        <end position="81"/>
    </location>
</feature>
<dbReference type="GO" id="GO:0003676">
    <property type="term" value="F:nucleic acid binding"/>
    <property type="evidence" value="ECO:0007669"/>
    <property type="project" value="InterPro"/>
</dbReference>
<reference evidence="10 11" key="1">
    <citation type="journal article" date="2021" name="Cell">
        <title>Tracing the genetic footprints of vertebrate landing in non-teleost ray-finned fishes.</title>
        <authorList>
            <person name="Bi X."/>
            <person name="Wang K."/>
            <person name="Yang L."/>
            <person name="Pan H."/>
            <person name="Jiang H."/>
            <person name="Wei Q."/>
            <person name="Fang M."/>
            <person name="Yu H."/>
            <person name="Zhu C."/>
            <person name="Cai Y."/>
            <person name="He Y."/>
            <person name="Gan X."/>
            <person name="Zeng H."/>
            <person name="Yu D."/>
            <person name="Zhu Y."/>
            <person name="Jiang H."/>
            <person name="Qiu Q."/>
            <person name="Yang H."/>
            <person name="Zhang Y.E."/>
            <person name="Wang W."/>
            <person name="Zhu M."/>
            <person name="He S."/>
            <person name="Zhang G."/>
        </authorList>
    </citation>
    <scope>NUCLEOTIDE SEQUENCE [LARGE SCALE GENOMIC DNA]</scope>
    <source>
        <strain evidence="10">Bchr_013</strain>
    </source>
</reference>
<evidence type="ECO:0000256" key="8">
    <source>
        <dbReference type="SAM" id="MobiDB-lite"/>
    </source>
</evidence>
<evidence type="ECO:0000256" key="4">
    <source>
        <dbReference type="ARBA" id="ARBA00022989"/>
    </source>
</evidence>
<proteinExistence type="inferred from homology"/>
<keyword evidence="6" id="KW-0325">Glycoprotein</keyword>
<keyword evidence="4" id="KW-1133">Transmembrane helix</keyword>
<comment type="similarity">
    <text evidence="2">Belongs to the CD36 family.</text>
</comment>
<dbReference type="GO" id="GO:0016020">
    <property type="term" value="C:membrane"/>
    <property type="evidence" value="ECO:0007669"/>
    <property type="project" value="UniProtKB-SubCell"/>
</dbReference>
<dbReference type="GO" id="GO:0005764">
    <property type="term" value="C:lysosome"/>
    <property type="evidence" value="ECO:0007669"/>
    <property type="project" value="InterPro"/>
</dbReference>
<keyword evidence="5" id="KW-0472">Membrane</keyword>
<dbReference type="PANTHER" id="PTHR11923:SF94">
    <property type="entry name" value="LYSOSOME MEMBRANE PROTEIN 2"/>
    <property type="match status" value="1"/>
</dbReference>
<accession>A0A8X7XCZ2</accession>
<dbReference type="EMBL" id="JAATIS010001721">
    <property type="protein sequence ID" value="KAG2465803.1"/>
    <property type="molecule type" value="Genomic_DNA"/>
</dbReference>
<evidence type="ECO:0000256" key="1">
    <source>
        <dbReference type="ARBA" id="ARBA00004370"/>
    </source>
</evidence>
<organism evidence="10 11">
    <name type="scientific">Polypterus senegalus</name>
    <name type="common">Senegal bichir</name>
    <dbReference type="NCBI Taxonomy" id="55291"/>
    <lineage>
        <taxon>Eukaryota</taxon>
        <taxon>Metazoa</taxon>
        <taxon>Chordata</taxon>
        <taxon>Craniata</taxon>
        <taxon>Vertebrata</taxon>
        <taxon>Euteleostomi</taxon>
        <taxon>Actinopterygii</taxon>
        <taxon>Polypteriformes</taxon>
        <taxon>Polypteridae</taxon>
        <taxon>Polypterus</taxon>
    </lineage>
</organism>
<feature type="non-terminal residue" evidence="10">
    <location>
        <position position="1"/>
    </location>
</feature>
<evidence type="ECO:0000256" key="7">
    <source>
        <dbReference type="PROSITE-ProRule" id="PRU00047"/>
    </source>
</evidence>
<gene>
    <name evidence="10" type="primary">Scarb2_1</name>
    <name evidence="10" type="ORF">GTO96_0016440</name>
</gene>
<evidence type="ECO:0000313" key="10">
    <source>
        <dbReference type="EMBL" id="KAG2465803.1"/>
    </source>
</evidence>